<comment type="caution">
    <text evidence="2">The sequence shown here is derived from an EMBL/GenBank/DDBJ whole genome shotgun (WGS) entry which is preliminary data.</text>
</comment>
<gene>
    <name evidence="2" type="ORF">Slati_0939100</name>
</gene>
<organism evidence="2">
    <name type="scientific">Sesamum latifolium</name>
    <dbReference type="NCBI Taxonomy" id="2727402"/>
    <lineage>
        <taxon>Eukaryota</taxon>
        <taxon>Viridiplantae</taxon>
        <taxon>Streptophyta</taxon>
        <taxon>Embryophyta</taxon>
        <taxon>Tracheophyta</taxon>
        <taxon>Spermatophyta</taxon>
        <taxon>Magnoliopsida</taxon>
        <taxon>eudicotyledons</taxon>
        <taxon>Gunneridae</taxon>
        <taxon>Pentapetalae</taxon>
        <taxon>asterids</taxon>
        <taxon>lamiids</taxon>
        <taxon>Lamiales</taxon>
        <taxon>Pedaliaceae</taxon>
        <taxon>Sesamum</taxon>
    </lineage>
</organism>
<dbReference type="AlphaFoldDB" id="A0AAW2XS74"/>
<protein>
    <recommendedName>
        <fullName evidence="1">Reverse transcriptase domain-containing protein</fullName>
    </recommendedName>
</protein>
<evidence type="ECO:0000313" key="2">
    <source>
        <dbReference type="EMBL" id="KAL0455999.1"/>
    </source>
</evidence>
<feature type="domain" description="Reverse transcriptase" evidence="1">
    <location>
        <begin position="92"/>
        <end position="176"/>
    </location>
</feature>
<name>A0AAW2XS74_9LAMI</name>
<dbReference type="InterPro" id="IPR053134">
    <property type="entry name" value="RNA-dir_DNA_polymerase"/>
</dbReference>
<dbReference type="PANTHER" id="PTHR24559">
    <property type="entry name" value="TRANSPOSON TY3-I GAG-POL POLYPROTEIN"/>
    <property type="match status" value="1"/>
</dbReference>
<sequence>MKSRKEEEDLKCLLLDWEEVFEWEEGKVEGVSEDLIRHELHVREGAKPVRQKKRNFGNERNQVIQEEVHRLLKLGHIREVHYPEWISNVVLVPKTWGKWRMCVDFTDLNKACPKDSYPLPRIDLLVDSTSGCERLSMLDAYQGYNQIKLAKEDQEKISFITERGLYCYNIMPFGLKKRWSHVSTDG</sequence>
<dbReference type="Gene3D" id="3.10.10.10">
    <property type="entry name" value="HIV Type 1 Reverse Transcriptase, subunit A, domain 1"/>
    <property type="match status" value="1"/>
</dbReference>
<dbReference type="InterPro" id="IPR000477">
    <property type="entry name" value="RT_dom"/>
</dbReference>
<proteinExistence type="predicted"/>
<dbReference type="CDD" id="cd01647">
    <property type="entry name" value="RT_LTR"/>
    <property type="match status" value="1"/>
</dbReference>
<dbReference type="PANTHER" id="PTHR24559:SF444">
    <property type="entry name" value="REVERSE TRANSCRIPTASE DOMAIN-CONTAINING PROTEIN"/>
    <property type="match status" value="1"/>
</dbReference>
<dbReference type="Pfam" id="PF00078">
    <property type="entry name" value="RVT_1"/>
    <property type="match status" value="1"/>
</dbReference>
<dbReference type="InterPro" id="IPR043128">
    <property type="entry name" value="Rev_trsase/Diguanyl_cyclase"/>
</dbReference>
<dbReference type="InterPro" id="IPR043502">
    <property type="entry name" value="DNA/RNA_pol_sf"/>
</dbReference>
<dbReference type="EMBL" id="JACGWN010000003">
    <property type="protein sequence ID" value="KAL0455999.1"/>
    <property type="molecule type" value="Genomic_DNA"/>
</dbReference>
<dbReference type="SUPFAM" id="SSF56672">
    <property type="entry name" value="DNA/RNA polymerases"/>
    <property type="match status" value="1"/>
</dbReference>
<reference evidence="2" key="1">
    <citation type="submission" date="2020-06" db="EMBL/GenBank/DDBJ databases">
        <authorList>
            <person name="Li T."/>
            <person name="Hu X."/>
            <person name="Zhang T."/>
            <person name="Song X."/>
            <person name="Zhang H."/>
            <person name="Dai N."/>
            <person name="Sheng W."/>
            <person name="Hou X."/>
            <person name="Wei L."/>
        </authorList>
    </citation>
    <scope>NUCLEOTIDE SEQUENCE</scope>
    <source>
        <strain evidence="2">KEN1</strain>
        <tissue evidence="2">Leaf</tissue>
    </source>
</reference>
<reference evidence="2" key="2">
    <citation type="journal article" date="2024" name="Plant">
        <title>Genomic evolution and insights into agronomic trait innovations of Sesamum species.</title>
        <authorList>
            <person name="Miao H."/>
            <person name="Wang L."/>
            <person name="Qu L."/>
            <person name="Liu H."/>
            <person name="Sun Y."/>
            <person name="Le M."/>
            <person name="Wang Q."/>
            <person name="Wei S."/>
            <person name="Zheng Y."/>
            <person name="Lin W."/>
            <person name="Duan Y."/>
            <person name="Cao H."/>
            <person name="Xiong S."/>
            <person name="Wang X."/>
            <person name="Wei L."/>
            <person name="Li C."/>
            <person name="Ma Q."/>
            <person name="Ju M."/>
            <person name="Zhao R."/>
            <person name="Li G."/>
            <person name="Mu C."/>
            <person name="Tian Q."/>
            <person name="Mei H."/>
            <person name="Zhang T."/>
            <person name="Gao T."/>
            <person name="Zhang H."/>
        </authorList>
    </citation>
    <scope>NUCLEOTIDE SEQUENCE</scope>
    <source>
        <strain evidence="2">KEN1</strain>
    </source>
</reference>
<dbReference type="Gene3D" id="3.30.70.270">
    <property type="match status" value="1"/>
</dbReference>
<accession>A0AAW2XS74</accession>
<evidence type="ECO:0000259" key="1">
    <source>
        <dbReference type="Pfam" id="PF00078"/>
    </source>
</evidence>